<evidence type="ECO:0000259" key="2">
    <source>
        <dbReference type="Pfam" id="PF02746"/>
    </source>
</evidence>
<evidence type="ECO:0000313" key="4">
    <source>
        <dbReference type="Proteomes" id="UP000230790"/>
    </source>
</evidence>
<dbReference type="InterPro" id="IPR034593">
    <property type="entry name" value="DgoD-like"/>
</dbReference>
<proteinExistence type="predicted"/>
<reference evidence="3 4" key="1">
    <citation type="submission" date="2017-11" db="EMBL/GenBank/DDBJ databases">
        <title>Evolution of Phototrophy in the Chloroflexi Phylum Driven by Horizontal Gene Transfer.</title>
        <authorList>
            <person name="Ward L.M."/>
            <person name="Hemp J."/>
            <person name="Shih P.M."/>
            <person name="Mcglynn S.E."/>
            <person name="Fischer W."/>
        </authorList>
    </citation>
    <scope>NUCLEOTIDE SEQUENCE [LARGE SCALE GENOMIC DNA]</scope>
    <source>
        <strain evidence="3">JP3_7</strain>
    </source>
</reference>
<dbReference type="Proteomes" id="UP000230790">
    <property type="component" value="Unassembled WGS sequence"/>
</dbReference>
<dbReference type="PROSITE" id="PS00908">
    <property type="entry name" value="MR_MLE_1"/>
    <property type="match status" value="1"/>
</dbReference>
<dbReference type="Gene3D" id="3.20.20.120">
    <property type="entry name" value="Enolase-like C-terminal domain"/>
    <property type="match status" value="1"/>
</dbReference>
<dbReference type="InterPro" id="IPR029017">
    <property type="entry name" value="Enolase-like_N"/>
</dbReference>
<dbReference type="EMBL" id="PGTN01001078">
    <property type="protein sequence ID" value="PJF45451.1"/>
    <property type="molecule type" value="Genomic_DNA"/>
</dbReference>
<feature type="domain" description="Mandelate racemase/muconate lactonizing enzyme N-terminal" evidence="2">
    <location>
        <begin position="11"/>
        <end position="39"/>
    </location>
</feature>
<dbReference type="InterPro" id="IPR013341">
    <property type="entry name" value="Mandelate_racemase_N_dom"/>
</dbReference>
<comment type="caution">
    <text evidence="3">The sequence shown here is derived from an EMBL/GenBank/DDBJ whole genome shotgun (WGS) entry which is preliminary data.</text>
</comment>
<sequence length="121" mass="13406">QNSYWRNGPALNNAISGVDQALWDIKGKLAKMPLYDLLGGKSRDGVAVYRHADGRDPQEVLDNIYRLKEQGIMYIRCQLGGYGGPAKQDQALGSHAKRTARKTERPYNNVSVYGGIKGQAR</sequence>
<dbReference type="SUPFAM" id="SSF51604">
    <property type="entry name" value="Enolase C-terminal domain-like"/>
    <property type="match status" value="1"/>
</dbReference>
<dbReference type="Gene3D" id="3.30.390.10">
    <property type="entry name" value="Enolase-like, N-terminal domain"/>
    <property type="match status" value="1"/>
</dbReference>
<dbReference type="Pfam" id="PF02746">
    <property type="entry name" value="MR_MLE_N"/>
    <property type="match status" value="1"/>
</dbReference>
<dbReference type="InterPro" id="IPR018110">
    <property type="entry name" value="Mandel_Rmase/mucon_lact_enz_CS"/>
</dbReference>
<feature type="non-terminal residue" evidence="3">
    <location>
        <position position="121"/>
    </location>
</feature>
<dbReference type="AlphaFoldDB" id="A0A2M8Q6L9"/>
<dbReference type="PANTHER" id="PTHR48080">
    <property type="entry name" value="D-GALACTONATE DEHYDRATASE-RELATED"/>
    <property type="match status" value="1"/>
</dbReference>
<feature type="region of interest" description="Disordered" evidence="1">
    <location>
        <begin position="90"/>
        <end position="121"/>
    </location>
</feature>
<evidence type="ECO:0000313" key="3">
    <source>
        <dbReference type="EMBL" id="PJF45451.1"/>
    </source>
</evidence>
<dbReference type="SUPFAM" id="SSF54826">
    <property type="entry name" value="Enolase N-terminal domain-like"/>
    <property type="match status" value="1"/>
</dbReference>
<name>A0A2M8Q6L9_9CHLR</name>
<organism evidence="3 4">
    <name type="scientific">Candidatus Thermofonsia Clade 3 bacterium</name>
    <dbReference type="NCBI Taxonomy" id="2364212"/>
    <lineage>
        <taxon>Bacteria</taxon>
        <taxon>Bacillati</taxon>
        <taxon>Chloroflexota</taxon>
        <taxon>Candidatus Thermofontia</taxon>
        <taxon>Candidatus Thermofonsia Clade 3</taxon>
    </lineage>
</organism>
<accession>A0A2M8Q6L9</accession>
<feature type="non-terminal residue" evidence="3">
    <location>
        <position position="1"/>
    </location>
</feature>
<dbReference type="InterPro" id="IPR036849">
    <property type="entry name" value="Enolase-like_C_sf"/>
</dbReference>
<gene>
    <name evidence="3" type="ORF">CUN48_18815</name>
</gene>
<protein>
    <submittedName>
        <fullName evidence="3">Starvation-sensing protein RspA</fullName>
    </submittedName>
</protein>
<evidence type="ECO:0000256" key="1">
    <source>
        <dbReference type="SAM" id="MobiDB-lite"/>
    </source>
</evidence>
<dbReference type="GO" id="GO:0009063">
    <property type="term" value="P:amino acid catabolic process"/>
    <property type="evidence" value="ECO:0007669"/>
    <property type="project" value="InterPro"/>
</dbReference>
<dbReference type="PANTHER" id="PTHR48080:SF6">
    <property type="entry name" value="STARVATION-SENSING PROTEIN RSPA"/>
    <property type="match status" value="1"/>
</dbReference>